<reference evidence="2" key="3">
    <citation type="submission" date="2000-04" db="EMBL/GenBank/DDBJ databases">
        <authorList>
            <person name="EU Arabidopsis sequencing project"/>
        </authorList>
    </citation>
    <scope>NUCLEOTIDE SEQUENCE</scope>
</reference>
<reference evidence="2" key="1">
    <citation type="submission" date="1999-11" db="EMBL/GenBank/DDBJ databases">
        <authorList>
            <person name="Nyakatura G."/>
            <person name="Fartmann B."/>
            <person name="Dauner D."/>
            <person name="Sterr W."/>
            <person name="Holland R."/>
            <person name="Weichselgartner M."/>
            <person name="Mewes H.W."/>
            <person name="Rudd S."/>
            <person name="Lemcke K."/>
            <person name="Mayer K.F.X."/>
            <person name="Quetier F."/>
            <person name="Salanoubat M."/>
        </authorList>
    </citation>
    <scope>NUCLEOTIDE SEQUENCE</scope>
</reference>
<feature type="region of interest" description="Disordered" evidence="1">
    <location>
        <begin position="106"/>
        <end position="130"/>
    </location>
</feature>
<sequence length="130" mass="15064">MVLVILDFVVEWRDRVMVRWWSLLLDQGIEWSVKVVKRLLDQGVEWFDMIRGCQSSPLLLLAIKMCTEATKSSQIIMMGVNLRSLKDGFIDKGNSRVHLMANMRKANSLDDDSKPDIHSRDRDPHNYTTS</sequence>
<accession>Q9M3G3</accession>
<gene>
    <name evidence="2" type="primary">T14K23_40</name>
</gene>
<name>Q9M3G3_ARATH</name>
<proteinExistence type="predicted"/>
<dbReference type="PIR" id="T47291">
    <property type="entry name" value="T47291"/>
</dbReference>
<feature type="compositionally biased region" description="Basic and acidic residues" evidence="1">
    <location>
        <begin position="107"/>
        <end position="130"/>
    </location>
</feature>
<dbReference type="AlphaFoldDB" id="Q9M3G3"/>
<organism evidence="2">
    <name type="scientific">Arabidopsis thaliana</name>
    <name type="common">Mouse-ear cress</name>
    <dbReference type="NCBI Taxonomy" id="3702"/>
    <lineage>
        <taxon>Eukaryota</taxon>
        <taxon>Viridiplantae</taxon>
        <taxon>Streptophyta</taxon>
        <taxon>Embryophyta</taxon>
        <taxon>Tracheophyta</taxon>
        <taxon>Spermatophyta</taxon>
        <taxon>Magnoliopsida</taxon>
        <taxon>eudicotyledons</taxon>
        <taxon>Gunneridae</taxon>
        <taxon>Pentapetalae</taxon>
        <taxon>rosids</taxon>
        <taxon>malvids</taxon>
        <taxon>Brassicales</taxon>
        <taxon>Brassicaceae</taxon>
        <taxon>Camelineae</taxon>
        <taxon>Arabidopsis</taxon>
    </lineage>
</organism>
<evidence type="ECO:0000256" key="1">
    <source>
        <dbReference type="SAM" id="MobiDB-lite"/>
    </source>
</evidence>
<dbReference type="EMBL" id="AL132909">
    <property type="protein sequence ID" value="CAB87725.1"/>
    <property type="molecule type" value="Genomic_DNA"/>
</dbReference>
<reference key="2">
    <citation type="journal article" date="2000" name="Nature">
        <title>Sequence and analysis of chromosome 3 of the plant Arabidopsis thaliana.</title>
        <authorList>
            <consortium name="European Union Chromosome 3 Arabidopsis Sequencing Consortium"/>
            <consortium name="Institute for Genomic Research"/>
            <consortium name="Kazusa DNA Research Institute"/>
            <person name="Salanoubat M."/>
            <person name="Lemcke K."/>
            <person name="Rieger M."/>
            <person name="Ansorge W."/>
            <person name="Unseld M."/>
            <person name="Fartmann B."/>
            <person name="Valle G."/>
            <person name="Blocker H."/>
            <person name="Perez-Alonso M."/>
            <person name="Obermaier B."/>
            <person name="Delseny M."/>
            <person name="Boutry M."/>
            <person name="Grivell L.A."/>
            <person name="Mache R."/>
            <person name="Puigdomenech P."/>
            <person name="De Simone V."/>
            <person name="Choisne N."/>
            <person name="Artiguenave F."/>
            <person name="Robert C."/>
            <person name="Brottier P."/>
            <person name="Wincker P."/>
            <person name="Cattolico L."/>
            <person name="Weissenbach J."/>
            <person name="Saurin W."/>
            <person name="Quetier F."/>
            <person name="Schafer M."/>
            <person name="Muller-Auer S."/>
            <person name="Gabel C."/>
            <person name="Fuchs M."/>
            <person name="Benes V."/>
            <person name="Wurmbach E."/>
            <person name="Drzonek H."/>
            <person name="Erfle H."/>
            <person name="Jordan N."/>
            <person name="Bangert S."/>
            <person name="Wiedelmann R."/>
            <person name="Kranz H."/>
            <person name="Voss H."/>
            <person name="Holland R."/>
            <person name="Brandt P."/>
            <person name="Nyakatura G."/>
            <person name="Vezzi A."/>
            <person name="D'Angelo M."/>
            <person name="Pallavicini A."/>
            <person name="Toppo S."/>
            <person name="Simionati B."/>
            <person name="Conrad A."/>
            <person name="Hornischer K."/>
            <person name="Kauer G."/>
            <person name="Lohnert T.H."/>
            <person name="Nordsiek G."/>
            <person name="Reichelt J."/>
            <person name="Scharfe M."/>
            <person name="Schon O."/>
            <person name="Bargues M."/>
            <person name="Terol J."/>
            <person name="Climent J."/>
            <person name="Navarro P."/>
            <person name="Collado C."/>
            <person name="Perez-Perez A."/>
            <person name="Ottenwalder B."/>
            <person name="Duchemin D."/>
            <person name="Cooke R."/>
            <person name="Laudie M."/>
            <person name="Berger-Llauro C."/>
            <person name="Purnelle B."/>
            <person name="Masuy D."/>
            <person name="de Haan M."/>
            <person name="Maarse A.C."/>
            <person name="Alcaraz J.P."/>
            <person name="Cottet A."/>
            <person name="Casacuberta E."/>
            <person name="Monfort A."/>
            <person name="Argiriou A."/>
            <person name="flores M."/>
            <person name="Liguori R."/>
            <person name="Vitale D."/>
            <person name="Mannhaupt G."/>
            <person name="Haase D."/>
            <person name="Schoof H."/>
            <person name="Rudd S."/>
            <person name="Zaccaria P."/>
            <person name="Mewes H.W."/>
            <person name="Mayer K.F."/>
            <person name="Kaul S."/>
            <person name="Town C.D."/>
            <person name="Koo H.L."/>
            <person name="Tallon L.J."/>
            <person name="Jenkins J."/>
            <person name="Rooney T."/>
            <person name="Rizzo M."/>
            <person name="Walts A."/>
            <person name="Utterback T."/>
            <person name="Fujii C.Y."/>
            <person name="Shea T.P."/>
            <person name="Creasy T.H."/>
            <person name="Haas B."/>
            <person name="Maiti R."/>
            <person name="Wu D."/>
            <person name="Peterson J."/>
            <person name="Van Aken S."/>
            <person name="Pai G."/>
            <person name="Militscher J."/>
            <person name="Sellers P."/>
            <person name="Gill J.E."/>
            <person name="Feldblyum T.V."/>
            <person name="Preuss D."/>
            <person name="Lin X."/>
            <person name="Nierman W.C."/>
            <person name="Salzberg S.L."/>
            <person name="White O."/>
            <person name="Venter J.C."/>
            <person name="Fraser C.M."/>
            <person name="Kaneko T."/>
            <person name="Nakamura Y."/>
            <person name="Sato S."/>
            <person name="Kato T."/>
            <person name="Asamizu E."/>
            <person name="Sasamoto S."/>
            <person name="Kimura T."/>
            <person name="Idesawa K."/>
            <person name="Kawashima K."/>
            <person name="Kishida Y."/>
            <person name="Kiyokawa C."/>
            <person name="Kohara M."/>
            <person name="Matsumoto M."/>
            <person name="Matsuno A."/>
            <person name="Muraki A."/>
            <person name="Nakayama S."/>
            <person name="Nakazaki N."/>
            <person name="Shinpo S."/>
            <person name="Takeuchi C."/>
            <person name="Wada T."/>
            <person name="Watanabe A."/>
            <person name="Yamada M."/>
            <person name="Yasuda M."/>
            <person name="Tabata S."/>
        </authorList>
    </citation>
    <scope>NUCLEOTIDE SEQUENCE [LARGE SCALE GENOMIC DNA]</scope>
    <source>
        <strain>cv. Columbia</strain>
    </source>
</reference>
<evidence type="ECO:0000313" key="2">
    <source>
        <dbReference type="EMBL" id="CAB87725.1"/>
    </source>
</evidence>
<protein>
    <submittedName>
        <fullName evidence="2">Uncharacterized protein T14K23_40</fullName>
    </submittedName>
</protein>